<accession>A0A0A9CE02</accession>
<sequence length="86" mass="9789">MHHSYYDLCVRILQLSLNRSTFNTTSRLLVALSVMTDFCLYAVRISCVASILIYHSCFGADCGGWWLLSKPEYLFMVLCHSKLACS</sequence>
<protein>
    <submittedName>
        <fullName evidence="1">Uncharacterized protein</fullName>
    </submittedName>
</protein>
<name>A0A0A9CE02_ARUDO</name>
<evidence type="ECO:0000313" key="1">
    <source>
        <dbReference type="EMBL" id="JAD73821.1"/>
    </source>
</evidence>
<proteinExistence type="predicted"/>
<reference evidence="1" key="2">
    <citation type="journal article" date="2015" name="Data Brief">
        <title>Shoot transcriptome of the giant reed, Arundo donax.</title>
        <authorList>
            <person name="Barrero R.A."/>
            <person name="Guerrero F.D."/>
            <person name="Moolhuijzen P."/>
            <person name="Goolsby J.A."/>
            <person name="Tidwell J."/>
            <person name="Bellgard S.E."/>
            <person name="Bellgard M.I."/>
        </authorList>
    </citation>
    <scope>NUCLEOTIDE SEQUENCE</scope>
    <source>
        <tissue evidence="1">Shoot tissue taken approximately 20 cm above the soil surface</tissue>
    </source>
</reference>
<organism evidence="1">
    <name type="scientific">Arundo donax</name>
    <name type="common">Giant reed</name>
    <name type="synonym">Donax arundinaceus</name>
    <dbReference type="NCBI Taxonomy" id="35708"/>
    <lineage>
        <taxon>Eukaryota</taxon>
        <taxon>Viridiplantae</taxon>
        <taxon>Streptophyta</taxon>
        <taxon>Embryophyta</taxon>
        <taxon>Tracheophyta</taxon>
        <taxon>Spermatophyta</taxon>
        <taxon>Magnoliopsida</taxon>
        <taxon>Liliopsida</taxon>
        <taxon>Poales</taxon>
        <taxon>Poaceae</taxon>
        <taxon>PACMAD clade</taxon>
        <taxon>Arundinoideae</taxon>
        <taxon>Arundineae</taxon>
        <taxon>Arundo</taxon>
    </lineage>
</organism>
<reference evidence="1" key="1">
    <citation type="submission" date="2014-09" db="EMBL/GenBank/DDBJ databases">
        <authorList>
            <person name="Magalhaes I.L.F."/>
            <person name="Oliveira U."/>
            <person name="Santos F.R."/>
            <person name="Vidigal T.H.D.A."/>
            <person name="Brescovit A.D."/>
            <person name="Santos A.J."/>
        </authorList>
    </citation>
    <scope>NUCLEOTIDE SEQUENCE</scope>
    <source>
        <tissue evidence="1">Shoot tissue taken approximately 20 cm above the soil surface</tissue>
    </source>
</reference>
<dbReference type="EMBL" id="GBRH01224074">
    <property type="protein sequence ID" value="JAD73821.1"/>
    <property type="molecule type" value="Transcribed_RNA"/>
</dbReference>
<dbReference type="AlphaFoldDB" id="A0A0A9CE02"/>